<feature type="region of interest" description="Disordered" evidence="15">
    <location>
        <begin position="784"/>
        <end position="808"/>
    </location>
</feature>
<dbReference type="Gene3D" id="3.40.50.300">
    <property type="entry name" value="P-loop containing nucleotide triphosphate hydrolases"/>
    <property type="match status" value="2"/>
</dbReference>
<organism evidence="18 19">
    <name type="scientific">Serinibacter arcticus</name>
    <dbReference type="NCBI Taxonomy" id="1655435"/>
    <lineage>
        <taxon>Bacteria</taxon>
        <taxon>Bacillati</taxon>
        <taxon>Actinomycetota</taxon>
        <taxon>Actinomycetes</taxon>
        <taxon>Micrococcales</taxon>
        <taxon>Beutenbergiaceae</taxon>
        <taxon>Serinibacter</taxon>
    </lineage>
</organism>
<feature type="region of interest" description="Disordered" evidence="15">
    <location>
        <begin position="343"/>
        <end position="378"/>
    </location>
</feature>
<dbReference type="InterPro" id="IPR014017">
    <property type="entry name" value="DNA_helicase_UvrD-like_C"/>
</dbReference>
<comment type="similarity">
    <text evidence="1">Belongs to the helicase family. UvrD subfamily.</text>
</comment>
<dbReference type="InterPro" id="IPR027417">
    <property type="entry name" value="P-loop_NTPase"/>
</dbReference>
<evidence type="ECO:0000256" key="2">
    <source>
        <dbReference type="ARBA" id="ARBA00022722"/>
    </source>
</evidence>
<evidence type="ECO:0000259" key="17">
    <source>
        <dbReference type="PROSITE" id="PS51217"/>
    </source>
</evidence>
<evidence type="ECO:0000256" key="12">
    <source>
        <dbReference type="ARBA" id="ARBA00034808"/>
    </source>
</evidence>
<dbReference type="Gene3D" id="1.10.10.160">
    <property type="match status" value="1"/>
</dbReference>
<keyword evidence="8 14" id="KW-0067">ATP-binding</keyword>
<evidence type="ECO:0000313" key="18">
    <source>
        <dbReference type="EMBL" id="PWD52405.1"/>
    </source>
</evidence>
<dbReference type="EMBL" id="PYHR01000002">
    <property type="protein sequence ID" value="PWD52405.1"/>
    <property type="molecule type" value="Genomic_DNA"/>
</dbReference>
<dbReference type="AlphaFoldDB" id="A0A2U1ZZK1"/>
<evidence type="ECO:0000256" key="14">
    <source>
        <dbReference type="PROSITE-ProRule" id="PRU00560"/>
    </source>
</evidence>
<proteinExistence type="inferred from homology"/>
<feature type="compositionally biased region" description="Gly residues" evidence="15">
    <location>
        <begin position="351"/>
        <end position="365"/>
    </location>
</feature>
<evidence type="ECO:0000256" key="11">
    <source>
        <dbReference type="ARBA" id="ARBA00034617"/>
    </source>
</evidence>
<dbReference type="Gene3D" id="1.10.486.10">
    <property type="entry name" value="PCRA, domain 4"/>
    <property type="match status" value="1"/>
</dbReference>
<evidence type="ECO:0000256" key="8">
    <source>
        <dbReference type="ARBA" id="ARBA00022840"/>
    </source>
</evidence>
<keyword evidence="19" id="KW-1185">Reference proteome</keyword>
<evidence type="ECO:0000256" key="7">
    <source>
        <dbReference type="ARBA" id="ARBA00022839"/>
    </source>
</evidence>
<keyword evidence="3 14" id="KW-0547">Nucleotide-binding</keyword>
<dbReference type="Pfam" id="PF00580">
    <property type="entry name" value="UvrD-helicase"/>
    <property type="match status" value="1"/>
</dbReference>
<evidence type="ECO:0000259" key="16">
    <source>
        <dbReference type="PROSITE" id="PS51198"/>
    </source>
</evidence>
<dbReference type="GO" id="GO:0005829">
    <property type="term" value="C:cytosol"/>
    <property type="evidence" value="ECO:0007669"/>
    <property type="project" value="TreeGrafter"/>
</dbReference>
<keyword evidence="10" id="KW-0413">Isomerase</keyword>
<dbReference type="Pfam" id="PF12705">
    <property type="entry name" value="PDDEXK_1"/>
    <property type="match status" value="1"/>
</dbReference>
<dbReference type="PROSITE" id="PS51198">
    <property type="entry name" value="UVRD_HELICASE_ATP_BIND"/>
    <property type="match status" value="1"/>
</dbReference>
<comment type="caution">
    <text evidence="18">The sequence shown here is derived from an EMBL/GenBank/DDBJ whole genome shotgun (WGS) entry which is preliminary data.</text>
</comment>
<dbReference type="Proteomes" id="UP000245166">
    <property type="component" value="Unassembled WGS sequence"/>
</dbReference>
<keyword evidence="4" id="KW-0227">DNA damage</keyword>
<dbReference type="PROSITE" id="PS51217">
    <property type="entry name" value="UVRD_HELICASE_CTER"/>
    <property type="match status" value="1"/>
</dbReference>
<dbReference type="GO" id="GO:0043138">
    <property type="term" value="F:3'-5' DNA helicase activity"/>
    <property type="evidence" value="ECO:0007669"/>
    <property type="project" value="UniProtKB-EC"/>
</dbReference>
<evidence type="ECO:0000313" key="19">
    <source>
        <dbReference type="Proteomes" id="UP000245166"/>
    </source>
</evidence>
<sequence length="1117" mass="117177">MLVVAGAGSGKTATMTDRVLYLVANEIVAPSEILGLTFTRKAASELSGRIERHLRALARARAGAGGTGGSAGAAVPREAGDVSWLTERPRISTYNAYAAQLVNDHGVRLGIEADQTLLSEAGRFQVATKVVESWTGDLDLTNAPITVVRAVVTLAGELAEHMLTPERAARELHRIADGLADALPTARKKDPYADVAKVIASLRSRAALMPLVEEFSAGKRARGAMDFPDQVAAAATLARRFPVVGEGERATARVVLLDEYQDTSVAQLDMLQALFSHGHPVTAVGDPHQGIYGWRGASAGALLSFPEQFPRPDGAPAVVAHLTTSWRNDEAILAAANLTSGPLRAGDDGADGAGDGDGSSGGDVSSGGETPAVVDVPPLLARPGAGTGVVRWTFAEDSAAEATALARALRTAWRPGRQTAAVLCRKRSQFEAVRAALAEHGLPAQVVGLAGLLRTPEVSDVRAVLTAAYDPSRGDALMRILTGPAFRLGAADLFALADLARARTSARRPDGAAREDTDAASIVEALELLPTDPGWTSDRGRSFTPTGLERLRSAGLVLRDVRGLAHLALADLVVAVEQAVGLDLEVHAHAGGAAHGRANLDELAVVAAEFEAGSPSPTLGAFLAWLDAADEYERGLDVASTEPDPSCVQIMTIHASKGLEWDVVGVVGLMEGDFPSISTAKGRPTSSGWTTSLEALPYELRGDAAHLPDLEVDAGADHAGVRDALTAFREADGERELREERRLAYVAFTRARSILVLTGCWRSGRKTVNEPSRFLRALVASGAAQPLPGTPPDALAEPPGETEPPAPVQAPWPAAPDEELAAALRRAASLVPIEHARPSGEVPTGEASTSAGSGDEADPAGEERPATRDPVVVQWRWQAETLLAEIEDAARGRTLADPSHLSASSVVALATDPTTFALDRRRPIPSRPSPHTRRGTQFHAWVERHFARAALLDVDDLDLADAVTSDDELVALQEAFLASPWAGREPIAIEADVETPVAGTSVRCRIDAVFPWRGEAPGTGSTPTVHVVDWKTGVPARGERARVARELQLALYRLGWSRLHGVPIEQVAASFHFVGAGITHDAPMLGEAEVEALVADQLGQLRAVGLAAAAGEAGAGA</sequence>
<keyword evidence="2" id="KW-0540">Nuclease</keyword>
<accession>A0A2U1ZZK1</accession>
<evidence type="ECO:0000256" key="6">
    <source>
        <dbReference type="ARBA" id="ARBA00022806"/>
    </source>
</evidence>
<evidence type="ECO:0000256" key="4">
    <source>
        <dbReference type="ARBA" id="ARBA00022763"/>
    </source>
</evidence>
<feature type="region of interest" description="Disordered" evidence="15">
    <location>
        <begin position="832"/>
        <end position="869"/>
    </location>
</feature>
<dbReference type="PANTHER" id="PTHR11070">
    <property type="entry name" value="UVRD / RECB / PCRA DNA HELICASE FAMILY MEMBER"/>
    <property type="match status" value="1"/>
</dbReference>
<evidence type="ECO:0000256" key="1">
    <source>
        <dbReference type="ARBA" id="ARBA00009922"/>
    </source>
</evidence>
<gene>
    <name evidence="18" type="ORF">C8046_06260</name>
</gene>
<evidence type="ECO:0000256" key="5">
    <source>
        <dbReference type="ARBA" id="ARBA00022801"/>
    </source>
</evidence>
<evidence type="ECO:0000256" key="9">
    <source>
        <dbReference type="ARBA" id="ARBA00023204"/>
    </source>
</evidence>
<dbReference type="CDD" id="cd17932">
    <property type="entry name" value="DEXQc_UvrD"/>
    <property type="match status" value="1"/>
</dbReference>
<comment type="catalytic activity">
    <reaction evidence="11">
        <text>Couples ATP hydrolysis with the unwinding of duplex DNA by translocating in the 3'-5' direction.</text>
        <dbReference type="EC" id="5.6.2.4"/>
    </reaction>
</comment>
<evidence type="ECO:0000256" key="15">
    <source>
        <dbReference type="SAM" id="MobiDB-lite"/>
    </source>
</evidence>
<dbReference type="GO" id="GO:0000725">
    <property type="term" value="P:recombinational repair"/>
    <property type="evidence" value="ECO:0007669"/>
    <property type="project" value="TreeGrafter"/>
</dbReference>
<keyword evidence="5 14" id="KW-0378">Hydrolase</keyword>
<evidence type="ECO:0000256" key="13">
    <source>
        <dbReference type="ARBA" id="ARBA00048988"/>
    </source>
</evidence>
<keyword evidence="7" id="KW-0269">Exonuclease</keyword>
<feature type="domain" description="UvrD-like helicase C-terminal" evidence="17">
    <location>
        <begin position="359"/>
        <end position="658"/>
    </location>
</feature>
<keyword evidence="6 14" id="KW-0347">Helicase</keyword>
<dbReference type="GO" id="GO:0004527">
    <property type="term" value="F:exonuclease activity"/>
    <property type="evidence" value="ECO:0007669"/>
    <property type="project" value="UniProtKB-KW"/>
</dbReference>
<dbReference type="InterPro" id="IPR038726">
    <property type="entry name" value="PDDEXK_AddAB-type"/>
</dbReference>
<feature type="domain" description="UvrD-like helicase ATP-binding" evidence="16">
    <location>
        <begin position="1"/>
        <end position="329"/>
    </location>
</feature>
<evidence type="ECO:0000256" key="3">
    <source>
        <dbReference type="ARBA" id="ARBA00022741"/>
    </source>
</evidence>
<dbReference type="OrthoDB" id="4812256at2"/>
<dbReference type="InterPro" id="IPR014016">
    <property type="entry name" value="UvrD-like_ATP-bd"/>
</dbReference>
<dbReference type="PANTHER" id="PTHR11070:SF55">
    <property type="entry name" value="DNA 3'-5' HELICASE"/>
    <property type="match status" value="1"/>
</dbReference>
<comment type="catalytic activity">
    <reaction evidence="13">
        <text>ATP + H2O = ADP + phosphate + H(+)</text>
        <dbReference type="Rhea" id="RHEA:13065"/>
        <dbReference type="ChEBI" id="CHEBI:15377"/>
        <dbReference type="ChEBI" id="CHEBI:15378"/>
        <dbReference type="ChEBI" id="CHEBI:30616"/>
        <dbReference type="ChEBI" id="CHEBI:43474"/>
        <dbReference type="ChEBI" id="CHEBI:456216"/>
        <dbReference type="EC" id="5.6.2.4"/>
    </reaction>
</comment>
<dbReference type="InterPro" id="IPR000212">
    <property type="entry name" value="DNA_helicase_UvrD/REP"/>
</dbReference>
<feature type="binding site" evidence="14">
    <location>
        <begin position="5"/>
        <end position="12"/>
    </location>
    <ligand>
        <name>ATP</name>
        <dbReference type="ChEBI" id="CHEBI:30616"/>
    </ligand>
</feature>
<dbReference type="SUPFAM" id="SSF52540">
    <property type="entry name" value="P-loop containing nucleoside triphosphate hydrolases"/>
    <property type="match status" value="1"/>
</dbReference>
<keyword evidence="9" id="KW-0234">DNA repair</keyword>
<dbReference type="GO" id="GO:0003677">
    <property type="term" value="F:DNA binding"/>
    <property type="evidence" value="ECO:0007669"/>
    <property type="project" value="InterPro"/>
</dbReference>
<dbReference type="Pfam" id="PF13361">
    <property type="entry name" value="UvrD_C"/>
    <property type="match status" value="2"/>
</dbReference>
<dbReference type="GO" id="GO:0005524">
    <property type="term" value="F:ATP binding"/>
    <property type="evidence" value="ECO:0007669"/>
    <property type="project" value="UniProtKB-UniRule"/>
</dbReference>
<name>A0A2U1ZZK1_9MICO</name>
<dbReference type="EC" id="5.6.2.4" evidence="12"/>
<evidence type="ECO:0000256" key="10">
    <source>
        <dbReference type="ARBA" id="ARBA00023235"/>
    </source>
</evidence>
<protein>
    <recommendedName>
        <fullName evidence="12">DNA 3'-5' helicase</fullName>
        <ecNumber evidence="12">5.6.2.4</ecNumber>
    </recommendedName>
</protein>
<reference evidence="18 19" key="1">
    <citation type="submission" date="2018-03" db="EMBL/GenBank/DDBJ databases">
        <title>Genome assembly of novel Miniimonas species PCH200.</title>
        <authorList>
            <person name="Thakur V."/>
            <person name="Kumar V."/>
            <person name="Singh D."/>
        </authorList>
    </citation>
    <scope>NUCLEOTIDE SEQUENCE [LARGE SCALE GENOMIC DNA]</scope>
    <source>
        <strain evidence="18 19">PCH200</strain>
    </source>
</reference>
<dbReference type="InterPro" id="IPR013986">
    <property type="entry name" value="DExx_box_DNA_helicase_dom_sf"/>
</dbReference>
<dbReference type="GO" id="GO:0033202">
    <property type="term" value="C:DNA helicase complex"/>
    <property type="evidence" value="ECO:0007669"/>
    <property type="project" value="TreeGrafter"/>
</dbReference>